<dbReference type="KEGG" id="sale:EPH95_16105"/>
<feature type="domain" description="Fe/B12 periplasmic-binding" evidence="6">
    <location>
        <begin position="65"/>
        <end position="334"/>
    </location>
</feature>
<evidence type="ECO:0000256" key="4">
    <source>
        <dbReference type="ARBA" id="ARBA00022729"/>
    </source>
</evidence>
<accession>A0A514LKX8</accession>
<dbReference type="PROSITE" id="PS50983">
    <property type="entry name" value="FE_B12_PBP"/>
    <property type="match status" value="1"/>
</dbReference>
<comment type="subcellular location">
    <subcellularLocation>
        <location evidence="1">Cell membrane</location>
        <topology evidence="1">Lipid-anchor</topology>
    </subcellularLocation>
</comment>
<proteinExistence type="inferred from homology"/>
<dbReference type="OrthoDB" id="9793175at2"/>
<protein>
    <submittedName>
        <fullName evidence="7">Iron-siderophore ABC transporter substrate-binding protein</fullName>
    </submittedName>
</protein>
<keyword evidence="5" id="KW-1133">Transmembrane helix</keyword>
<name>A0A514LKX8_9BACI</name>
<gene>
    <name evidence="7" type="ORF">EPH95_16105</name>
</gene>
<dbReference type="PANTHER" id="PTHR30532:SF21">
    <property type="entry name" value="SIDEROPHORE-BINDING LIPOPROTEIN YFIY-RELATED"/>
    <property type="match status" value="1"/>
</dbReference>
<dbReference type="Proteomes" id="UP000319756">
    <property type="component" value="Chromosome"/>
</dbReference>
<dbReference type="InterPro" id="IPR002491">
    <property type="entry name" value="ABC_transptr_periplasmic_BD"/>
</dbReference>
<keyword evidence="4" id="KW-0732">Signal</keyword>
<keyword evidence="5" id="KW-0812">Transmembrane</keyword>
<keyword evidence="3" id="KW-0813">Transport</keyword>
<dbReference type="Pfam" id="PF01497">
    <property type="entry name" value="Peripla_BP_2"/>
    <property type="match status" value="1"/>
</dbReference>
<evidence type="ECO:0000313" key="8">
    <source>
        <dbReference type="Proteomes" id="UP000319756"/>
    </source>
</evidence>
<dbReference type="PANTHER" id="PTHR30532">
    <property type="entry name" value="IRON III DICITRATE-BINDING PERIPLASMIC PROTEIN"/>
    <property type="match status" value="1"/>
</dbReference>
<organism evidence="7 8">
    <name type="scientific">Salicibibacter halophilus</name>
    <dbReference type="NCBI Taxonomy" id="2502791"/>
    <lineage>
        <taxon>Bacteria</taxon>
        <taxon>Bacillati</taxon>
        <taxon>Bacillota</taxon>
        <taxon>Bacilli</taxon>
        <taxon>Bacillales</taxon>
        <taxon>Bacillaceae</taxon>
        <taxon>Salicibibacter</taxon>
    </lineage>
</organism>
<dbReference type="GO" id="GO:1901678">
    <property type="term" value="P:iron coordination entity transport"/>
    <property type="evidence" value="ECO:0007669"/>
    <property type="project" value="UniProtKB-ARBA"/>
</dbReference>
<dbReference type="GO" id="GO:0030288">
    <property type="term" value="C:outer membrane-bounded periplasmic space"/>
    <property type="evidence" value="ECO:0007669"/>
    <property type="project" value="TreeGrafter"/>
</dbReference>
<dbReference type="InterPro" id="IPR051313">
    <property type="entry name" value="Bact_iron-sidero_bind"/>
</dbReference>
<dbReference type="AlphaFoldDB" id="A0A514LKX8"/>
<sequence>MRFIKEYINARLLYFPAIFIFMFLAVGCGEDEIDDEEETQESEENNVIEVEHALGTAEIEGDPERVVTLHQGATDTAVALDIVPVGAVESWVEQPMYEYLRDDLEGAEIVGDETQPNLEEIAALEPDLIVGTLSRHEEVHDQLEAIAPTVITDPINDFQHTLEIMGEATKQQDKADQMLRDWEDRVADFQSRMEEDLGDDWPLTASVLNIRSDQVRMFTGGFPGGILQEVGFTHTESQEEAIDDEEDFLEFTNTEAIPEMDAEVFFIFTQGNQDEDELEAAMANWTDHPLWDELEAVRNDDVNMVDEVAWNMGGGYIAANQMLDDLYDAFDLEEED</sequence>
<evidence type="ECO:0000256" key="2">
    <source>
        <dbReference type="ARBA" id="ARBA00008814"/>
    </source>
</evidence>
<evidence type="ECO:0000313" key="7">
    <source>
        <dbReference type="EMBL" id="QDI92524.1"/>
    </source>
</evidence>
<comment type="similarity">
    <text evidence="2">Belongs to the bacterial solute-binding protein 8 family.</text>
</comment>
<keyword evidence="5" id="KW-0472">Membrane</keyword>
<dbReference type="PROSITE" id="PS51257">
    <property type="entry name" value="PROKAR_LIPOPROTEIN"/>
    <property type="match status" value="1"/>
</dbReference>
<dbReference type="EMBL" id="CP035485">
    <property type="protein sequence ID" value="QDI92524.1"/>
    <property type="molecule type" value="Genomic_DNA"/>
</dbReference>
<evidence type="ECO:0000256" key="1">
    <source>
        <dbReference type="ARBA" id="ARBA00004193"/>
    </source>
</evidence>
<keyword evidence="8" id="KW-1185">Reference proteome</keyword>
<evidence type="ECO:0000259" key="6">
    <source>
        <dbReference type="PROSITE" id="PS50983"/>
    </source>
</evidence>
<dbReference type="Gene3D" id="3.40.50.1980">
    <property type="entry name" value="Nitrogenase molybdenum iron protein domain"/>
    <property type="match status" value="2"/>
</dbReference>
<evidence type="ECO:0000256" key="3">
    <source>
        <dbReference type="ARBA" id="ARBA00022448"/>
    </source>
</evidence>
<feature type="transmembrane region" description="Helical" evidence="5">
    <location>
        <begin position="12"/>
        <end position="27"/>
    </location>
</feature>
<dbReference type="GO" id="GO:0005886">
    <property type="term" value="C:plasma membrane"/>
    <property type="evidence" value="ECO:0007669"/>
    <property type="project" value="UniProtKB-SubCell"/>
</dbReference>
<reference evidence="8" key="1">
    <citation type="submission" date="2019-01" db="EMBL/GenBank/DDBJ databases">
        <title>Genomic analysis of Salicibibacter sp. NKC3-5.</title>
        <authorList>
            <person name="Oh Y.J."/>
        </authorList>
    </citation>
    <scope>NUCLEOTIDE SEQUENCE [LARGE SCALE GENOMIC DNA]</scope>
    <source>
        <strain evidence="8">NKC3-5</strain>
    </source>
</reference>
<evidence type="ECO:0000256" key="5">
    <source>
        <dbReference type="SAM" id="Phobius"/>
    </source>
</evidence>
<dbReference type="CDD" id="cd01146">
    <property type="entry name" value="FhuD"/>
    <property type="match status" value="1"/>
</dbReference>
<dbReference type="RefSeq" id="WP_142091027.1">
    <property type="nucleotide sequence ID" value="NZ_CP035485.1"/>
</dbReference>
<dbReference type="SUPFAM" id="SSF53807">
    <property type="entry name" value="Helical backbone' metal receptor"/>
    <property type="match status" value="1"/>
</dbReference>